<dbReference type="EMBL" id="CAJNDS010002706">
    <property type="protein sequence ID" value="CAE7569117.1"/>
    <property type="molecule type" value="Genomic_DNA"/>
</dbReference>
<sequence length="126" mass="13589">MARGTKPSPGSPTDLPPSAGSRPTTFSCTFPLDIAAPWPLASIAAKGATNAVELACYWSNSVRPYALRGSPFLRPPVSAALWHFELQLHEGHSGAGNLVIQTALKGHKTRTPVRGLPWFRLVSCWR</sequence>
<name>A0A812UAG0_9DINO</name>
<accession>A0A812UAG0</accession>
<evidence type="ECO:0000256" key="1">
    <source>
        <dbReference type="SAM" id="MobiDB-lite"/>
    </source>
</evidence>
<comment type="caution">
    <text evidence="2">The sequence shown here is derived from an EMBL/GenBank/DDBJ whole genome shotgun (WGS) entry which is preliminary data.</text>
</comment>
<dbReference type="Proteomes" id="UP000604046">
    <property type="component" value="Unassembled WGS sequence"/>
</dbReference>
<gene>
    <name evidence="2" type="primary">ESYT3</name>
    <name evidence="2" type="ORF">SNAT2548_LOCUS32352</name>
</gene>
<evidence type="ECO:0000313" key="2">
    <source>
        <dbReference type="EMBL" id="CAE7569117.1"/>
    </source>
</evidence>
<keyword evidence="3" id="KW-1185">Reference proteome</keyword>
<proteinExistence type="predicted"/>
<feature type="region of interest" description="Disordered" evidence="1">
    <location>
        <begin position="1"/>
        <end position="24"/>
    </location>
</feature>
<dbReference type="AlphaFoldDB" id="A0A812UAG0"/>
<reference evidence="2" key="1">
    <citation type="submission" date="2021-02" db="EMBL/GenBank/DDBJ databases">
        <authorList>
            <person name="Dougan E. K."/>
            <person name="Rhodes N."/>
            <person name="Thang M."/>
            <person name="Chan C."/>
        </authorList>
    </citation>
    <scope>NUCLEOTIDE SEQUENCE</scope>
</reference>
<protein>
    <submittedName>
        <fullName evidence="2">ESYT3 protein</fullName>
    </submittedName>
</protein>
<evidence type="ECO:0000313" key="3">
    <source>
        <dbReference type="Proteomes" id="UP000604046"/>
    </source>
</evidence>
<organism evidence="2 3">
    <name type="scientific">Symbiodinium natans</name>
    <dbReference type="NCBI Taxonomy" id="878477"/>
    <lineage>
        <taxon>Eukaryota</taxon>
        <taxon>Sar</taxon>
        <taxon>Alveolata</taxon>
        <taxon>Dinophyceae</taxon>
        <taxon>Suessiales</taxon>
        <taxon>Symbiodiniaceae</taxon>
        <taxon>Symbiodinium</taxon>
    </lineage>
</organism>